<keyword evidence="1" id="KW-0732">Signal</keyword>
<dbReference type="EMBL" id="CP023284">
    <property type="protein sequence ID" value="ATA55718.1"/>
    <property type="molecule type" value="Genomic_DNA"/>
</dbReference>
<dbReference type="InterPro" id="IPR011051">
    <property type="entry name" value="RmlC_Cupin_sf"/>
</dbReference>
<dbReference type="SUPFAM" id="SSF51182">
    <property type="entry name" value="RmlC-like cupins"/>
    <property type="match status" value="1"/>
</dbReference>
<dbReference type="InterPro" id="IPR014710">
    <property type="entry name" value="RmlC-like_jellyroll"/>
</dbReference>
<dbReference type="AlphaFoldDB" id="A0A250DMW3"/>
<evidence type="ECO:0000313" key="4">
    <source>
        <dbReference type="Proteomes" id="UP000217154"/>
    </source>
</evidence>
<protein>
    <submittedName>
        <fullName evidence="3">Cupin</fullName>
    </submittedName>
</protein>
<evidence type="ECO:0000259" key="2">
    <source>
        <dbReference type="Pfam" id="PF12973"/>
    </source>
</evidence>
<feature type="chain" id="PRO_5013146006" evidence="1">
    <location>
        <begin position="26"/>
        <end position="149"/>
    </location>
</feature>
<feature type="signal peptide" evidence="1">
    <location>
        <begin position="1"/>
        <end position="25"/>
    </location>
</feature>
<gene>
    <name evidence="3" type="ORF">CKY39_22680</name>
</gene>
<feature type="domain" description="ChrR-like cupin" evidence="2">
    <location>
        <begin position="38"/>
        <end position="138"/>
    </location>
</feature>
<evidence type="ECO:0000256" key="1">
    <source>
        <dbReference type="SAM" id="SignalP"/>
    </source>
</evidence>
<sequence>MTMKRSSALFLALSCALCAPSFATAATPAPRTPISAPADTMQWQALAGGIRYANVRGNLTGNGPYEAFVEFPAGFDNPHHRHTQALPSVVLSGVFYAIFDDGKKVLYPAGSYYLLPARLPHRSGCEPGANCLLFQYQGDRFDLAPTAAK</sequence>
<reference evidence="3 4" key="1">
    <citation type="submission" date="2017-09" db="EMBL/GenBank/DDBJ databases">
        <title>The diverse metabolic capabilities of V. boronicumulans make it an excellent choice for continued studies on novel biodegradation.</title>
        <authorList>
            <person name="Sun S."/>
        </authorList>
    </citation>
    <scope>NUCLEOTIDE SEQUENCE [LARGE SCALE GENOMIC DNA]</scope>
    <source>
        <strain evidence="3 4">J1</strain>
    </source>
</reference>
<dbReference type="Pfam" id="PF12973">
    <property type="entry name" value="Cupin_7"/>
    <property type="match status" value="1"/>
</dbReference>
<dbReference type="KEGG" id="vbo:CKY39_22680"/>
<proteinExistence type="predicted"/>
<dbReference type="Proteomes" id="UP000217154">
    <property type="component" value="Chromosome"/>
</dbReference>
<dbReference type="Gene3D" id="2.60.120.10">
    <property type="entry name" value="Jelly Rolls"/>
    <property type="match status" value="1"/>
</dbReference>
<name>A0A250DMW3_9BURK</name>
<evidence type="ECO:0000313" key="3">
    <source>
        <dbReference type="EMBL" id="ATA55718.1"/>
    </source>
</evidence>
<organism evidence="3 4">
    <name type="scientific">Variovorax boronicumulans</name>
    <dbReference type="NCBI Taxonomy" id="436515"/>
    <lineage>
        <taxon>Bacteria</taxon>
        <taxon>Pseudomonadati</taxon>
        <taxon>Pseudomonadota</taxon>
        <taxon>Betaproteobacteria</taxon>
        <taxon>Burkholderiales</taxon>
        <taxon>Comamonadaceae</taxon>
        <taxon>Variovorax</taxon>
    </lineage>
</organism>
<accession>A0A250DMW3</accession>
<dbReference type="InterPro" id="IPR025979">
    <property type="entry name" value="ChrR-like_cupin_dom"/>
</dbReference>